<dbReference type="InterPro" id="IPR017853">
    <property type="entry name" value="GH"/>
</dbReference>
<evidence type="ECO:0000313" key="1">
    <source>
        <dbReference type="EMBL" id="TKK70129.1"/>
    </source>
</evidence>
<protein>
    <recommendedName>
        <fullName evidence="3">Alpha-galactosidase</fullName>
    </recommendedName>
</protein>
<sequence length="731" mass="82699">MKAYKTAFLFLILILVSGISMTLMAQVPKQITSSQEYAGQLDRIGNDLCEIALSNANDILWTFHLKQGQDTLRIHAPVFEVDGKNITAMVSTFNKKPTLQLRNGVIQYTFEGPILADPTIQLSILFRVAPDNPIIRFQYSLHTTGNHNLTKSEGKDNFTYCATSLKSFTNIKEIRLSEFNDKYHAYTLEEASVNNRHFEDDFSAMGPMIVFSDAEEQFLLAYEHGSQLPNRFLEFQFHPLRDVSLQAVKSNYLNNQPLNDEHSYETLWFEIGGAKGNQSALQKYYRDFMLHYITENMESRKPYIFYNSWGRQERDKNVSGSYLSSMNLATTLKEIDIAHQMGVDIFEIDAGWFSKTGDWQVNTSFFPDSLKQVKAKLDGYGMKLGLWFNPTVAAVDSKLLADNLSSVMSWKGEKSKPRLIWETKESVNLCLVSSYWESYADNLMDIIKKLGVTYIYWDGVGSYGCDDPNHFHGTSGNSEEERAESYAFQLPIYMSKVIDKVCKAYPNTIFDFDVTERDRCVGLQFLSSGKFFFINNGPYYANYDLAPEGKSPLKNGNTNIFVNPGPARGWFARSVLNYDQWIPSILLFAPYMSDEPKNSQTINIASLILGANGLWGELMKVSPEGIAYFNEVLGIYKQVKNDITESSLVKQGETGSSPEIYEKINEQTGKGVIVAFANVPGTYTYISQNKVAKDSWKNEGVQVSFDAKGRAVLQMTFDKSGAKMVFFGAKE</sequence>
<evidence type="ECO:0000313" key="2">
    <source>
        <dbReference type="Proteomes" id="UP000305848"/>
    </source>
</evidence>
<name>A0A4U3L6S4_9BACT</name>
<dbReference type="SUPFAM" id="SSF51445">
    <property type="entry name" value="(Trans)glycosidases"/>
    <property type="match status" value="1"/>
</dbReference>
<keyword evidence="2" id="KW-1185">Reference proteome</keyword>
<dbReference type="Pfam" id="PF02065">
    <property type="entry name" value="Melibiase"/>
    <property type="match status" value="1"/>
</dbReference>
<comment type="caution">
    <text evidence="1">The sequence shown here is derived from an EMBL/GenBank/DDBJ whole genome shotgun (WGS) entry which is preliminary data.</text>
</comment>
<dbReference type="Proteomes" id="UP000305848">
    <property type="component" value="Unassembled WGS sequence"/>
</dbReference>
<reference evidence="1 2" key="1">
    <citation type="submission" date="2019-05" db="EMBL/GenBank/DDBJ databases">
        <title>Panacibacter sp. strain 17mud1-8 Genome sequencing and assembly.</title>
        <authorList>
            <person name="Chhetri G."/>
        </authorList>
    </citation>
    <scope>NUCLEOTIDE SEQUENCE [LARGE SCALE GENOMIC DNA]</scope>
    <source>
        <strain evidence="1 2">17mud1-8</strain>
    </source>
</reference>
<accession>A0A4U3L6S4</accession>
<organism evidence="1 2">
    <name type="scientific">Ilyomonas limi</name>
    <dbReference type="NCBI Taxonomy" id="2575867"/>
    <lineage>
        <taxon>Bacteria</taxon>
        <taxon>Pseudomonadati</taxon>
        <taxon>Bacteroidota</taxon>
        <taxon>Chitinophagia</taxon>
        <taxon>Chitinophagales</taxon>
        <taxon>Chitinophagaceae</taxon>
        <taxon>Ilyomonas</taxon>
    </lineage>
</organism>
<dbReference type="OrthoDB" id="3183911at2"/>
<dbReference type="Gene3D" id="3.20.20.70">
    <property type="entry name" value="Aldolase class I"/>
    <property type="match status" value="1"/>
</dbReference>
<evidence type="ECO:0008006" key="3">
    <source>
        <dbReference type="Google" id="ProtNLM"/>
    </source>
</evidence>
<gene>
    <name evidence="1" type="ORF">FC093_05060</name>
</gene>
<dbReference type="AlphaFoldDB" id="A0A4U3L6S4"/>
<dbReference type="EMBL" id="SZQL01000003">
    <property type="protein sequence ID" value="TKK70129.1"/>
    <property type="molecule type" value="Genomic_DNA"/>
</dbReference>
<proteinExistence type="predicted"/>
<dbReference type="InterPro" id="IPR013785">
    <property type="entry name" value="Aldolase_TIM"/>
</dbReference>